<dbReference type="PRINTS" id="PR00032">
    <property type="entry name" value="HTHARAC"/>
</dbReference>
<gene>
    <name evidence="5" type="ORF">P7I34_01205</name>
</gene>
<dbReference type="AlphaFoldDB" id="A0ABD5FG79"/>
<keyword evidence="2" id="KW-0238">DNA-binding</keyword>
<dbReference type="InterPro" id="IPR018060">
    <property type="entry name" value="HTH_AraC"/>
</dbReference>
<evidence type="ECO:0000256" key="3">
    <source>
        <dbReference type="ARBA" id="ARBA00023163"/>
    </source>
</evidence>
<reference evidence="5 6" key="1">
    <citation type="submission" date="2023-03" db="EMBL/GenBank/DDBJ databases">
        <authorList>
            <person name="Shen W."/>
            <person name="Cai J."/>
        </authorList>
    </citation>
    <scope>NUCLEOTIDE SEQUENCE [LARGE SCALE GENOMIC DNA]</scope>
    <source>
        <strain evidence="5 6">B516</strain>
    </source>
</reference>
<accession>A0ABD5FG79</accession>
<name>A0ABD5FG79_ENTCA</name>
<comment type="caution">
    <text evidence="5">The sequence shown here is derived from an EMBL/GenBank/DDBJ whole genome shotgun (WGS) entry which is preliminary data.</text>
</comment>
<proteinExistence type="predicted"/>
<dbReference type="EMBL" id="JARQDZ010000001">
    <property type="protein sequence ID" value="MDT2981260.1"/>
    <property type="molecule type" value="Genomic_DNA"/>
</dbReference>
<organism evidence="5 6">
    <name type="scientific">Enterococcus casseliflavus</name>
    <name type="common">Enterococcus flavescens</name>
    <dbReference type="NCBI Taxonomy" id="37734"/>
    <lineage>
        <taxon>Bacteria</taxon>
        <taxon>Bacillati</taxon>
        <taxon>Bacillota</taxon>
        <taxon>Bacilli</taxon>
        <taxon>Lactobacillales</taxon>
        <taxon>Enterococcaceae</taxon>
        <taxon>Enterococcus</taxon>
    </lineage>
</organism>
<dbReference type="InterPro" id="IPR009057">
    <property type="entry name" value="Homeodomain-like_sf"/>
</dbReference>
<keyword evidence="3" id="KW-0804">Transcription</keyword>
<feature type="domain" description="HTH araC/xylS-type" evidence="4">
    <location>
        <begin position="302"/>
        <end position="400"/>
    </location>
</feature>
<dbReference type="Gene3D" id="1.10.10.60">
    <property type="entry name" value="Homeodomain-like"/>
    <property type="match status" value="2"/>
</dbReference>
<dbReference type="SMART" id="SM00342">
    <property type="entry name" value="HTH_ARAC"/>
    <property type="match status" value="1"/>
</dbReference>
<dbReference type="Pfam" id="PF12833">
    <property type="entry name" value="HTH_18"/>
    <property type="match status" value="1"/>
</dbReference>
<evidence type="ECO:0000259" key="4">
    <source>
        <dbReference type="PROSITE" id="PS01124"/>
    </source>
</evidence>
<dbReference type="SUPFAM" id="SSF46689">
    <property type="entry name" value="Homeodomain-like"/>
    <property type="match status" value="2"/>
</dbReference>
<evidence type="ECO:0000313" key="5">
    <source>
        <dbReference type="EMBL" id="MDT2981260.1"/>
    </source>
</evidence>
<dbReference type="GO" id="GO:0003677">
    <property type="term" value="F:DNA binding"/>
    <property type="evidence" value="ECO:0007669"/>
    <property type="project" value="UniProtKB-KW"/>
</dbReference>
<dbReference type="RefSeq" id="WP_144808310.1">
    <property type="nucleotide sequence ID" value="NZ_JADKZT010000001.1"/>
</dbReference>
<dbReference type="PANTHER" id="PTHR43280:SF28">
    <property type="entry name" value="HTH-TYPE TRANSCRIPTIONAL ACTIVATOR RHAS"/>
    <property type="match status" value="1"/>
</dbReference>
<evidence type="ECO:0000256" key="1">
    <source>
        <dbReference type="ARBA" id="ARBA00023015"/>
    </source>
</evidence>
<sequence length="411" mass="47220">MQKKIGLITHYLDLLSKTHQMGFSIFEGKKSIYSSSLYLGKIQQILPKFQASFAESKPDFLITEDFFIFGYLCTENLEIVIGPGLVGYYDPQERDALQVKMKTAFKQLEQKPSNRIETIENISLENFLNIICSVHCFLNQKIVHPQSLLTNPVEEESLLNQIQKKLTDFEQENQFNLEHTNTVNYEEKISYCIRHGDLDSLTSILESFSYTLKQLGPDALRHSKNANVILNSLALRAAIAGGVDSDICYRLGGLYINEIEASPSIHALSTLSVAMVKDYCRRVQQTRPREAQLNIIEDDEINRCISYVTDHFREKLTVPMIADYIGYSSEYLSTKFKKVTGKNLPHYINEKRISEAQRQLALTELSIAQISEQLSFSSQSYFQKTFKQIVGTTPLQYRKQQQITRKNEVYR</sequence>
<dbReference type="Proteomes" id="UP001253851">
    <property type="component" value="Unassembled WGS sequence"/>
</dbReference>
<dbReference type="PROSITE" id="PS01124">
    <property type="entry name" value="HTH_ARAC_FAMILY_2"/>
    <property type="match status" value="1"/>
</dbReference>
<dbReference type="InterPro" id="IPR020449">
    <property type="entry name" value="Tscrpt_reg_AraC-type_HTH"/>
</dbReference>
<evidence type="ECO:0000256" key="2">
    <source>
        <dbReference type="ARBA" id="ARBA00023125"/>
    </source>
</evidence>
<dbReference type="PANTHER" id="PTHR43280">
    <property type="entry name" value="ARAC-FAMILY TRANSCRIPTIONAL REGULATOR"/>
    <property type="match status" value="1"/>
</dbReference>
<protein>
    <submittedName>
        <fullName evidence="5">AraC family transcriptional regulator</fullName>
    </submittedName>
</protein>
<evidence type="ECO:0000313" key="6">
    <source>
        <dbReference type="Proteomes" id="UP001253851"/>
    </source>
</evidence>
<keyword evidence="1" id="KW-0805">Transcription regulation</keyword>